<dbReference type="EMBL" id="CP022022">
    <property type="protein sequence ID" value="ASF44243.1"/>
    <property type="molecule type" value="Genomic_DNA"/>
</dbReference>
<evidence type="ECO:0000313" key="4">
    <source>
        <dbReference type="Proteomes" id="UP000197007"/>
    </source>
</evidence>
<dbReference type="KEGG" id="capn:CBG49_14695"/>
<feature type="transmembrane region" description="Helical" evidence="2">
    <location>
        <begin position="50"/>
        <end position="70"/>
    </location>
</feature>
<evidence type="ECO:0000313" key="3">
    <source>
        <dbReference type="EMBL" id="ASF44243.1"/>
    </source>
</evidence>
<name>A0A1Z4BSM4_9FLAO</name>
<feature type="region of interest" description="Disordered" evidence="1">
    <location>
        <begin position="1"/>
        <end position="27"/>
    </location>
</feature>
<dbReference type="AlphaFoldDB" id="A0A1Z4BSM4"/>
<dbReference type="Proteomes" id="UP000197007">
    <property type="component" value="Chromosome"/>
</dbReference>
<keyword evidence="2" id="KW-0472">Membrane</keyword>
<sequence length="145" mass="17321">MEKEVEQNTSIEPQTEEQEQQPNKKLKERLKERFKETSVGKWLYANPKKFYLYAMTFLVLSFIGSTIWDIRLSQQANNGMIPMLYEQSSKIIRQNENRQEQMQNITEELKGYKAKRELGDLTPSDSLRIEFLYQQYQTLQNQSQQ</sequence>
<organism evidence="3 4">
    <name type="scientific">Capnocytophaga endodontalis</name>
    <dbReference type="NCBI Taxonomy" id="2708117"/>
    <lineage>
        <taxon>Bacteria</taxon>
        <taxon>Pseudomonadati</taxon>
        <taxon>Bacteroidota</taxon>
        <taxon>Flavobacteriia</taxon>
        <taxon>Flavobacteriales</taxon>
        <taxon>Flavobacteriaceae</taxon>
        <taxon>Capnocytophaga</taxon>
    </lineage>
</organism>
<evidence type="ECO:0000256" key="1">
    <source>
        <dbReference type="SAM" id="MobiDB-lite"/>
    </source>
</evidence>
<keyword evidence="2" id="KW-1133">Transmembrane helix</keyword>
<protein>
    <submittedName>
        <fullName evidence="3">Uncharacterized protein</fullName>
    </submittedName>
</protein>
<accession>A0A1Z4BSM4</accession>
<gene>
    <name evidence="3" type="ORF">CBG49_14695</name>
</gene>
<keyword evidence="4" id="KW-1185">Reference proteome</keyword>
<reference evidence="4" key="1">
    <citation type="submission" date="2017-06" db="EMBL/GenBank/DDBJ databases">
        <title>Complete genome sequence of Capnocytophaga sp. KCOM 1579 (=ChDC OS43) isolated from a human refractory periapical abscess lesion.</title>
        <authorList>
            <person name="Kook J.-K."/>
            <person name="Park S.-N."/>
            <person name="Lim Y.K."/>
            <person name="Roh H."/>
        </authorList>
    </citation>
    <scope>NUCLEOTIDE SEQUENCE [LARGE SCALE GENOMIC DNA]</scope>
    <source>
        <strain evidence="4">ChDC OS43</strain>
    </source>
</reference>
<keyword evidence="2" id="KW-0812">Transmembrane</keyword>
<dbReference type="RefSeq" id="WP_088595077.1">
    <property type="nucleotide sequence ID" value="NZ_CP022022.1"/>
</dbReference>
<proteinExistence type="predicted"/>
<evidence type="ECO:0000256" key="2">
    <source>
        <dbReference type="SAM" id="Phobius"/>
    </source>
</evidence>